<protein>
    <recommendedName>
        <fullName evidence="4">ESX-1 secretion-associated protein</fullName>
    </recommendedName>
</protein>
<dbReference type="Pfam" id="PF20117">
    <property type="entry name" value="DUF6507"/>
    <property type="match status" value="1"/>
</dbReference>
<proteinExistence type="predicted"/>
<dbReference type="STRING" id="860235.AOZ06_05590"/>
<evidence type="ECO:0008006" key="4">
    <source>
        <dbReference type="Google" id="ProtNLM"/>
    </source>
</evidence>
<dbReference type="EMBL" id="CP012752">
    <property type="protein sequence ID" value="ALG06470.1"/>
    <property type="molecule type" value="Genomic_DNA"/>
</dbReference>
<keyword evidence="3" id="KW-1185">Reference proteome</keyword>
<dbReference type="OrthoDB" id="3389929at2"/>
<dbReference type="AlphaFoldDB" id="A0A0N9HX49"/>
<gene>
    <name evidence="2" type="ORF">AOZ06_05590</name>
</gene>
<feature type="region of interest" description="Disordered" evidence="1">
    <location>
        <begin position="93"/>
        <end position="113"/>
    </location>
</feature>
<accession>A0A0N9HX49</accession>
<dbReference type="Proteomes" id="UP000063699">
    <property type="component" value="Chromosome"/>
</dbReference>
<reference evidence="2 3" key="1">
    <citation type="submission" date="2015-07" db="EMBL/GenBank/DDBJ databases">
        <title>Genome sequencing of Kibdelosporangium phytohabitans.</title>
        <authorList>
            <person name="Qin S."/>
            <person name="Xing K."/>
        </authorList>
    </citation>
    <scope>NUCLEOTIDE SEQUENCE [LARGE SCALE GENOMIC DNA]</scope>
    <source>
        <strain evidence="2 3">KLBMP1111</strain>
    </source>
</reference>
<evidence type="ECO:0000313" key="2">
    <source>
        <dbReference type="EMBL" id="ALG06470.1"/>
    </source>
</evidence>
<organism evidence="2 3">
    <name type="scientific">Kibdelosporangium phytohabitans</name>
    <dbReference type="NCBI Taxonomy" id="860235"/>
    <lineage>
        <taxon>Bacteria</taxon>
        <taxon>Bacillati</taxon>
        <taxon>Actinomycetota</taxon>
        <taxon>Actinomycetes</taxon>
        <taxon>Pseudonocardiales</taxon>
        <taxon>Pseudonocardiaceae</taxon>
        <taxon>Kibdelosporangium</taxon>
    </lineage>
</organism>
<feature type="compositionally biased region" description="Low complexity" evidence="1">
    <location>
        <begin position="93"/>
        <end position="102"/>
    </location>
</feature>
<dbReference type="KEGG" id="kphy:AOZ06_05590"/>
<name>A0A0N9HX49_9PSEU</name>
<dbReference type="InterPro" id="IPR045436">
    <property type="entry name" value="DUF6507"/>
</dbReference>
<dbReference type="RefSeq" id="WP_054288443.1">
    <property type="nucleotide sequence ID" value="NZ_CP012752.1"/>
</dbReference>
<evidence type="ECO:0000256" key="1">
    <source>
        <dbReference type="SAM" id="MobiDB-lite"/>
    </source>
</evidence>
<sequence length="113" mass="11543">MSRWDIRPAGVQGVLAGVQGVAEGFDDHLRTLNTAMEGAGAQASSGIIGQALMGFADSQRGKIEFVFARTGAAMSGAANATQAYVRGDTEMAANAQASATSAPDPRTMPGGRR</sequence>
<evidence type="ECO:0000313" key="3">
    <source>
        <dbReference type="Proteomes" id="UP000063699"/>
    </source>
</evidence>